<dbReference type="EMBL" id="GISG01034921">
    <property type="protein sequence ID" value="MBA4621683.1"/>
    <property type="molecule type" value="Transcribed_RNA"/>
</dbReference>
<proteinExistence type="predicted"/>
<dbReference type="AlphaFoldDB" id="A0A7C9CQJ2"/>
<sequence length="115" mass="12886">MYDEMAVVVGKDVARGSCAKLFDDIAQACEETINLEEKGDGDSETIKENNKQSTLSVPLESRRGRKRAHEDDSDLQNISAQMGEVAAALQRIFKSKLDVDLLYQEVMKIEGYEEE</sequence>
<name>A0A7C9CQJ2_OPUST</name>
<organism evidence="2">
    <name type="scientific">Opuntia streptacantha</name>
    <name type="common">Prickly pear cactus</name>
    <name type="synonym">Opuntia cardona</name>
    <dbReference type="NCBI Taxonomy" id="393608"/>
    <lineage>
        <taxon>Eukaryota</taxon>
        <taxon>Viridiplantae</taxon>
        <taxon>Streptophyta</taxon>
        <taxon>Embryophyta</taxon>
        <taxon>Tracheophyta</taxon>
        <taxon>Spermatophyta</taxon>
        <taxon>Magnoliopsida</taxon>
        <taxon>eudicotyledons</taxon>
        <taxon>Gunneridae</taxon>
        <taxon>Pentapetalae</taxon>
        <taxon>Caryophyllales</taxon>
        <taxon>Cactineae</taxon>
        <taxon>Cactaceae</taxon>
        <taxon>Opuntioideae</taxon>
        <taxon>Opuntia</taxon>
    </lineage>
</organism>
<reference evidence="2" key="2">
    <citation type="submission" date="2020-07" db="EMBL/GenBank/DDBJ databases">
        <authorList>
            <person name="Vera ALvarez R."/>
            <person name="Arias-Moreno D.M."/>
            <person name="Jimenez-Jacinto V."/>
            <person name="Jimenez-Bremont J.F."/>
            <person name="Swaminathan K."/>
            <person name="Moose S.P."/>
            <person name="Guerrero-Gonzalez M.L."/>
            <person name="Marino-Ramirez L."/>
            <person name="Landsman D."/>
            <person name="Rodriguez-Kessler M."/>
            <person name="Delgado-Sanchez P."/>
        </authorList>
    </citation>
    <scope>NUCLEOTIDE SEQUENCE</scope>
    <source>
        <tissue evidence="2">Cladode</tissue>
    </source>
</reference>
<feature type="region of interest" description="Disordered" evidence="1">
    <location>
        <begin position="36"/>
        <end position="75"/>
    </location>
</feature>
<protein>
    <submittedName>
        <fullName evidence="2">Uncharacterized protein</fullName>
    </submittedName>
</protein>
<evidence type="ECO:0000313" key="2">
    <source>
        <dbReference type="EMBL" id="MBA4621683.1"/>
    </source>
</evidence>
<feature type="compositionally biased region" description="Basic and acidic residues" evidence="1">
    <location>
        <begin position="36"/>
        <end position="50"/>
    </location>
</feature>
<evidence type="ECO:0000256" key="1">
    <source>
        <dbReference type="SAM" id="MobiDB-lite"/>
    </source>
</evidence>
<reference evidence="2" key="1">
    <citation type="journal article" date="2013" name="J. Plant Res.">
        <title>Effect of fungi and light on seed germination of three Opuntia species from semiarid lands of central Mexico.</title>
        <authorList>
            <person name="Delgado-Sanchez P."/>
            <person name="Jimenez-Bremont J.F."/>
            <person name="Guerrero-Gonzalez Mde L."/>
            <person name="Flores J."/>
        </authorList>
    </citation>
    <scope>NUCLEOTIDE SEQUENCE</scope>
    <source>
        <tissue evidence="2">Cladode</tissue>
    </source>
</reference>
<accession>A0A7C9CQJ2</accession>